<comment type="caution">
    <text evidence="1">The sequence shown here is derived from an EMBL/GenBank/DDBJ whole genome shotgun (WGS) entry which is preliminary data.</text>
</comment>
<proteinExistence type="predicted"/>
<dbReference type="Proteomes" id="UP000603865">
    <property type="component" value="Unassembled WGS sequence"/>
</dbReference>
<organism evidence="1 2">
    <name type="scientific">Deinococcus ruber</name>
    <dbReference type="NCBI Taxonomy" id="1848197"/>
    <lineage>
        <taxon>Bacteria</taxon>
        <taxon>Thermotogati</taxon>
        <taxon>Deinococcota</taxon>
        <taxon>Deinococci</taxon>
        <taxon>Deinococcales</taxon>
        <taxon>Deinococcaceae</taxon>
        <taxon>Deinococcus</taxon>
    </lineage>
</organism>
<reference evidence="1" key="2">
    <citation type="submission" date="2020-09" db="EMBL/GenBank/DDBJ databases">
        <authorList>
            <person name="Sun Q."/>
            <person name="Ohkuma M."/>
        </authorList>
    </citation>
    <scope>NUCLEOTIDE SEQUENCE</scope>
    <source>
        <strain evidence="1">JCM 31311</strain>
    </source>
</reference>
<protein>
    <submittedName>
        <fullName evidence="1">Uncharacterized protein</fullName>
    </submittedName>
</protein>
<dbReference type="AlphaFoldDB" id="A0A918FES3"/>
<dbReference type="EMBL" id="BMQL01000052">
    <property type="protein sequence ID" value="GGR31324.1"/>
    <property type="molecule type" value="Genomic_DNA"/>
</dbReference>
<evidence type="ECO:0000313" key="2">
    <source>
        <dbReference type="Proteomes" id="UP000603865"/>
    </source>
</evidence>
<dbReference type="RefSeq" id="WP_189093006.1">
    <property type="nucleotide sequence ID" value="NZ_BMQL01000052.1"/>
</dbReference>
<reference evidence="1" key="1">
    <citation type="journal article" date="2014" name="Int. J. Syst. Evol. Microbiol.">
        <title>Complete genome sequence of Corynebacterium casei LMG S-19264T (=DSM 44701T), isolated from a smear-ripened cheese.</title>
        <authorList>
            <consortium name="US DOE Joint Genome Institute (JGI-PGF)"/>
            <person name="Walter F."/>
            <person name="Albersmeier A."/>
            <person name="Kalinowski J."/>
            <person name="Ruckert C."/>
        </authorList>
    </citation>
    <scope>NUCLEOTIDE SEQUENCE</scope>
    <source>
        <strain evidence="1">JCM 31311</strain>
    </source>
</reference>
<keyword evidence="2" id="KW-1185">Reference proteome</keyword>
<dbReference type="Gene3D" id="1.10.10.10">
    <property type="entry name" value="Winged helix-like DNA-binding domain superfamily/Winged helix DNA-binding domain"/>
    <property type="match status" value="1"/>
</dbReference>
<gene>
    <name evidence="1" type="ORF">GCM10008957_47510</name>
</gene>
<name>A0A918FES3_9DEIO</name>
<dbReference type="InterPro" id="IPR036388">
    <property type="entry name" value="WH-like_DNA-bd_sf"/>
</dbReference>
<sequence>MTQQQAPKSSKRHQWLRRSLRPSTIRQAEAEVLTLLSQETGLSRSGLQARSSLRLEHLTVALETLTERGLIASELIDEPEHGNKARRYWVVVK</sequence>
<accession>A0A918FES3</accession>
<evidence type="ECO:0000313" key="1">
    <source>
        <dbReference type="EMBL" id="GGR31324.1"/>
    </source>
</evidence>